<reference evidence="14" key="1">
    <citation type="journal article" date="2021" name="Nat. Microbiol.">
        <title>Cocultivation of an ultrasmall environmental parasitic bacterium with lytic ability against bacteria associated with wastewater foams.</title>
        <authorList>
            <person name="Batinovic S."/>
            <person name="Rose J.J.A."/>
            <person name="Ratcliffe J."/>
            <person name="Seviour R.J."/>
            <person name="Petrovski S."/>
        </authorList>
    </citation>
    <scope>NUCLEOTIDE SEQUENCE</scope>
    <source>
        <strain evidence="14">JR1</strain>
    </source>
</reference>
<sequence length="267" mass="30624">MTDREFTQLLHELSGELYRDMPWRRDTRGYYVLVSEIMLQQTQVDRVVPKFEAFVARFPDFETLARAPLADVLTLWSGLGYNRRAKFLHEAARAIVDYHGGVLPATHDELVTLPGVGRNTAGALLAYVYNQPVLYVETNVRTVYLHHFFADRRDVTDSSILERLEATLWRDHPREFYWALMDYGSWLKRSGVRNVSASKHYRKQSPLAGSVREVRGAIVRQLTGGEISLGELRACVDPGDGRFDSAYGQLIAERLIEQYDDQVRLTN</sequence>
<evidence type="ECO:0000256" key="8">
    <source>
        <dbReference type="ARBA" id="ARBA00022801"/>
    </source>
</evidence>
<evidence type="ECO:0000313" key="14">
    <source>
        <dbReference type="EMBL" id="QHN43253.1"/>
    </source>
</evidence>
<evidence type="ECO:0000256" key="5">
    <source>
        <dbReference type="ARBA" id="ARBA00022023"/>
    </source>
</evidence>
<dbReference type="GO" id="GO:0035485">
    <property type="term" value="F:adenine/guanine mispair binding"/>
    <property type="evidence" value="ECO:0007669"/>
    <property type="project" value="TreeGrafter"/>
</dbReference>
<evidence type="ECO:0000256" key="10">
    <source>
        <dbReference type="ARBA" id="ARBA00023014"/>
    </source>
</evidence>
<evidence type="ECO:0000256" key="7">
    <source>
        <dbReference type="ARBA" id="ARBA00022763"/>
    </source>
</evidence>
<dbReference type="PANTHER" id="PTHR42944">
    <property type="entry name" value="ADENINE DNA GLYCOSYLASE"/>
    <property type="match status" value="1"/>
</dbReference>
<dbReference type="InterPro" id="IPR004036">
    <property type="entry name" value="Endonuclease-III-like_CS2"/>
</dbReference>
<protein>
    <recommendedName>
        <fullName evidence="5">Adenine DNA glycosylase</fullName>
        <ecNumber evidence="4">3.2.2.31</ecNumber>
    </recommendedName>
</protein>
<gene>
    <name evidence="14" type="ORF">GII36_05400</name>
</gene>
<evidence type="ECO:0000256" key="4">
    <source>
        <dbReference type="ARBA" id="ARBA00012045"/>
    </source>
</evidence>
<evidence type="ECO:0000256" key="3">
    <source>
        <dbReference type="ARBA" id="ARBA00008343"/>
    </source>
</evidence>
<keyword evidence="15" id="KW-1185">Reference proteome</keyword>
<dbReference type="GO" id="GO:0032357">
    <property type="term" value="F:oxidized purine DNA binding"/>
    <property type="evidence" value="ECO:0007669"/>
    <property type="project" value="TreeGrafter"/>
</dbReference>
<organism evidence="14 15">
    <name type="scientific">Candidatus Mycosynbacter amalyticus</name>
    <dbReference type="NCBI Taxonomy" id="2665156"/>
    <lineage>
        <taxon>Bacteria</taxon>
        <taxon>Candidatus Saccharimonadota</taxon>
        <taxon>Candidatus Saccharimonadota incertae sedis</taxon>
        <taxon>Candidatus Mycosynbacter</taxon>
    </lineage>
</organism>
<evidence type="ECO:0000256" key="6">
    <source>
        <dbReference type="ARBA" id="ARBA00022723"/>
    </source>
</evidence>
<comment type="cofactor">
    <cofactor evidence="2">
        <name>[4Fe-4S] cluster</name>
        <dbReference type="ChEBI" id="CHEBI:49883"/>
    </cofactor>
</comment>
<dbReference type="Pfam" id="PF00633">
    <property type="entry name" value="HHH"/>
    <property type="match status" value="1"/>
</dbReference>
<keyword evidence="8" id="KW-0378">Hydrolase</keyword>
<keyword evidence="12" id="KW-0326">Glycosidase</keyword>
<dbReference type="CDD" id="cd00056">
    <property type="entry name" value="ENDO3c"/>
    <property type="match status" value="1"/>
</dbReference>
<dbReference type="InterPro" id="IPR023170">
    <property type="entry name" value="HhH_base_excis_C"/>
</dbReference>
<keyword evidence="11" id="KW-0234">DNA repair</keyword>
<evidence type="ECO:0000256" key="9">
    <source>
        <dbReference type="ARBA" id="ARBA00023004"/>
    </source>
</evidence>
<dbReference type="SMART" id="SM00478">
    <property type="entry name" value="ENDO3c"/>
    <property type="match status" value="1"/>
</dbReference>
<dbReference type="InterPro" id="IPR003265">
    <property type="entry name" value="HhH-GPD_domain"/>
</dbReference>
<evidence type="ECO:0000313" key="15">
    <source>
        <dbReference type="Proteomes" id="UP001059824"/>
    </source>
</evidence>
<comment type="similarity">
    <text evidence="3">Belongs to the Nth/MutY family.</text>
</comment>
<dbReference type="GO" id="GO:0006284">
    <property type="term" value="P:base-excision repair"/>
    <property type="evidence" value="ECO:0007669"/>
    <property type="project" value="InterPro"/>
</dbReference>
<evidence type="ECO:0000256" key="2">
    <source>
        <dbReference type="ARBA" id="ARBA00001966"/>
    </source>
</evidence>
<keyword evidence="9" id="KW-0408">Iron</keyword>
<evidence type="ECO:0000256" key="12">
    <source>
        <dbReference type="ARBA" id="ARBA00023295"/>
    </source>
</evidence>
<dbReference type="GO" id="GO:0006298">
    <property type="term" value="P:mismatch repair"/>
    <property type="evidence" value="ECO:0007669"/>
    <property type="project" value="TreeGrafter"/>
</dbReference>
<dbReference type="PANTHER" id="PTHR42944:SF1">
    <property type="entry name" value="ADENINE DNA GLYCOSYLASE"/>
    <property type="match status" value="1"/>
</dbReference>
<dbReference type="EMBL" id="CP045921">
    <property type="protein sequence ID" value="QHN43253.1"/>
    <property type="molecule type" value="Genomic_DNA"/>
</dbReference>
<evidence type="ECO:0000256" key="1">
    <source>
        <dbReference type="ARBA" id="ARBA00000843"/>
    </source>
</evidence>
<dbReference type="InterPro" id="IPR011257">
    <property type="entry name" value="DNA_glycosylase"/>
</dbReference>
<evidence type="ECO:0000256" key="11">
    <source>
        <dbReference type="ARBA" id="ARBA00023204"/>
    </source>
</evidence>
<dbReference type="KEGG" id="mama:GII36_05400"/>
<dbReference type="RefSeq" id="WP_260763250.1">
    <property type="nucleotide sequence ID" value="NZ_CP045921.1"/>
</dbReference>
<dbReference type="GO" id="GO:0046872">
    <property type="term" value="F:metal ion binding"/>
    <property type="evidence" value="ECO:0007669"/>
    <property type="project" value="UniProtKB-KW"/>
</dbReference>
<feature type="domain" description="HhH-GPD" evidence="13">
    <location>
        <begin position="38"/>
        <end position="186"/>
    </location>
</feature>
<dbReference type="InterPro" id="IPR000445">
    <property type="entry name" value="HhH_motif"/>
</dbReference>
<dbReference type="InterPro" id="IPR044298">
    <property type="entry name" value="MIG/MutY"/>
</dbReference>
<keyword evidence="7" id="KW-0227">DNA damage</keyword>
<keyword evidence="10" id="KW-0411">Iron-sulfur</keyword>
<dbReference type="Proteomes" id="UP001059824">
    <property type="component" value="Chromosome"/>
</dbReference>
<dbReference type="GO" id="GO:0051536">
    <property type="term" value="F:iron-sulfur cluster binding"/>
    <property type="evidence" value="ECO:0007669"/>
    <property type="project" value="UniProtKB-KW"/>
</dbReference>
<dbReference type="PROSITE" id="PS01155">
    <property type="entry name" value="ENDONUCLEASE_III_2"/>
    <property type="match status" value="1"/>
</dbReference>
<proteinExistence type="inferred from homology"/>
<keyword evidence="6" id="KW-0479">Metal-binding</keyword>
<dbReference type="AlphaFoldDB" id="A0A857ML06"/>
<dbReference type="Gene3D" id="1.10.1670.10">
    <property type="entry name" value="Helix-hairpin-Helix base-excision DNA repair enzymes (C-terminal)"/>
    <property type="match status" value="1"/>
</dbReference>
<dbReference type="SUPFAM" id="SSF48150">
    <property type="entry name" value="DNA-glycosylase"/>
    <property type="match status" value="1"/>
</dbReference>
<name>A0A857ML06_9BACT</name>
<dbReference type="GO" id="GO:0000701">
    <property type="term" value="F:purine-specific mismatch base pair DNA N-glycosylase activity"/>
    <property type="evidence" value="ECO:0007669"/>
    <property type="project" value="UniProtKB-EC"/>
</dbReference>
<dbReference type="Pfam" id="PF00730">
    <property type="entry name" value="HhH-GPD"/>
    <property type="match status" value="1"/>
</dbReference>
<comment type="catalytic activity">
    <reaction evidence="1">
        <text>Hydrolyzes free adenine bases from 7,8-dihydro-8-oxoguanine:adenine mismatched double-stranded DNA, leaving an apurinic site.</text>
        <dbReference type="EC" id="3.2.2.31"/>
    </reaction>
</comment>
<dbReference type="EC" id="3.2.2.31" evidence="4"/>
<dbReference type="Gene3D" id="1.10.340.30">
    <property type="entry name" value="Hypothetical protein, domain 2"/>
    <property type="match status" value="1"/>
</dbReference>
<accession>A0A857ML06</accession>
<evidence type="ECO:0000259" key="13">
    <source>
        <dbReference type="SMART" id="SM00478"/>
    </source>
</evidence>
<dbReference type="GO" id="GO:0034039">
    <property type="term" value="F:8-oxo-7,8-dihydroguanine DNA N-glycosylase activity"/>
    <property type="evidence" value="ECO:0007669"/>
    <property type="project" value="TreeGrafter"/>
</dbReference>